<evidence type="ECO:0000256" key="3">
    <source>
        <dbReference type="ARBA" id="ARBA00022741"/>
    </source>
</evidence>
<dbReference type="GO" id="GO:0032981">
    <property type="term" value="P:mitochondrial respiratory chain complex I assembly"/>
    <property type="evidence" value="ECO:0007669"/>
    <property type="project" value="TreeGrafter"/>
</dbReference>
<comment type="similarity">
    <text evidence="7">Belongs to the Mrp/NBP35 ATP-binding proteins family.</text>
</comment>
<dbReference type="AlphaFoldDB" id="A0A2P2HYH0"/>
<dbReference type="EMBL" id="IACF01001101">
    <property type="protein sequence ID" value="LAB66822.1"/>
    <property type="molecule type" value="mRNA"/>
</dbReference>
<keyword evidence="5" id="KW-0408">Iron</keyword>
<keyword evidence="3" id="KW-0547">Nucleotide-binding</keyword>
<reference evidence="8" key="1">
    <citation type="journal article" date="2018" name="Biosci. Biotechnol. Biochem.">
        <title>Polysaccharide hydrolase of the hadal zone amphipods Hirondellea gigas.</title>
        <authorList>
            <person name="Kobayashi H."/>
            <person name="Nagahama T."/>
            <person name="Arai W."/>
            <person name="Sasagawa Y."/>
            <person name="Umeda M."/>
            <person name="Hayashi T."/>
            <person name="Nikaido I."/>
            <person name="Watanabe H."/>
            <person name="Oguri K."/>
            <person name="Kitazato H."/>
            <person name="Fujioka K."/>
            <person name="Kido Y."/>
            <person name="Takami H."/>
        </authorList>
    </citation>
    <scope>NUCLEOTIDE SEQUENCE</scope>
    <source>
        <tissue evidence="8">Whole body</tissue>
    </source>
</reference>
<keyword evidence="6" id="KW-0411">Iron-sulfur</keyword>
<keyword evidence="1" id="KW-0004">4Fe-4S</keyword>
<protein>
    <submittedName>
        <fullName evidence="8">Iron-sulfur protein NUBPL-like</fullName>
    </submittedName>
</protein>
<proteinExistence type="evidence at transcript level"/>
<organism evidence="8">
    <name type="scientific">Hirondellea gigas</name>
    <dbReference type="NCBI Taxonomy" id="1518452"/>
    <lineage>
        <taxon>Eukaryota</taxon>
        <taxon>Metazoa</taxon>
        <taxon>Ecdysozoa</taxon>
        <taxon>Arthropoda</taxon>
        <taxon>Crustacea</taxon>
        <taxon>Multicrustacea</taxon>
        <taxon>Malacostraca</taxon>
        <taxon>Eumalacostraca</taxon>
        <taxon>Peracarida</taxon>
        <taxon>Amphipoda</taxon>
        <taxon>Amphilochidea</taxon>
        <taxon>Lysianassida</taxon>
        <taxon>Lysianassidira</taxon>
        <taxon>Lysianassoidea</taxon>
        <taxon>Lysianassidae</taxon>
        <taxon>Hirondellea</taxon>
    </lineage>
</organism>
<dbReference type="GO" id="GO:0016226">
    <property type="term" value="P:iron-sulfur cluster assembly"/>
    <property type="evidence" value="ECO:0007669"/>
    <property type="project" value="InterPro"/>
</dbReference>
<dbReference type="GO" id="GO:0005739">
    <property type="term" value="C:mitochondrion"/>
    <property type="evidence" value="ECO:0007669"/>
    <property type="project" value="TreeGrafter"/>
</dbReference>
<sequence>MSILFHGRNKQIFLNKLIQKYLIRNDFSDFSSKKSKDLSEHQKKVMAKGLPKKQHLPLVQNIVLVASGKGGVGKSTTAVNLAVALKQELGEQGVGLLDMDIFGPSVPIMMNLQGHKPYLDKDNKMIPLVNHGIHCMSVGFLIPGEAAAMVWRGPMVMSAVQRLILTTAWPELHTLVLDLPPGTGDVALSTVQLLHVTGAVLVSTPQDVALADVRRGATMLEKVSVPILGVVQNMSVHRCSNCGHEEHIFGRDGAVDVAAKLGVPVLGEVPLDLAIREAADAGAPITVTQPTSAQAECYRRIAVKLLDRMEQVKKSKDGT</sequence>
<dbReference type="InterPro" id="IPR044304">
    <property type="entry name" value="NUBPL-like"/>
</dbReference>
<evidence type="ECO:0000256" key="6">
    <source>
        <dbReference type="ARBA" id="ARBA00023014"/>
    </source>
</evidence>
<dbReference type="InterPro" id="IPR033756">
    <property type="entry name" value="YlxH/NBP35"/>
</dbReference>
<dbReference type="Pfam" id="PF10609">
    <property type="entry name" value="ParA"/>
    <property type="match status" value="1"/>
</dbReference>
<evidence type="ECO:0000256" key="2">
    <source>
        <dbReference type="ARBA" id="ARBA00022723"/>
    </source>
</evidence>
<dbReference type="InterPro" id="IPR027417">
    <property type="entry name" value="P-loop_NTPase"/>
</dbReference>
<keyword evidence="2" id="KW-0479">Metal-binding</keyword>
<dbReference type="PANTHER" id="PTHR42961:SF2">
    <property type="entry name" value="IRON-SULFUR PROTEIN NUBPL"/>
    <property type="match status" value="1"/>
</dbReference>
<dbReference type="GO" id="GO:0140663">
    <property type="term" value="F:ATP-dependent FeS chaperone activity"/>
    <property type="evidence" value="ECO:0007669"/>
    <property type="project" value="InterPro"/>
</dbReference>
<dbReference type="GO" id="GO:0046872">
    <property type="term" value="F:metal ion binding"/>
    <property type="evidence" value="ECO:0007669"/>
    <property type="project" value="UniProtKB-KW"/>
</dbReference>
<keyword evidence="4" id="KW-0067">ATP-binding</keyword>
<dbReference type="PANTHER" id="PTHR42961">
    <property type="entry name" value="IRON-SULFUR PROTEIN NUBPL"/>
    <property type="match status" value="1"/>
</dbReference>
<evidence type="ECO:0000256" key="7">
    <source>
        <dbReference type="ARBA" id="ARBA00024036"/>
    </source>
</evidence>
<name>A0A2P2HYH0_9CRUS</name>
<accession>A0A2P2HYH0</accession>
<dbReference type="CDD" id="cd02037">
    <property type="entry name" value="Mrp_NBP35"/>
    <property type="match status" value="1"/>
</dbReference>
<dbReference type="GO" id="GO:0005524">
    <property type="term" value="F:ATP binding"/>
    <property type="evidence" value="ECO:0007669"/>
    <property type="project" value="UniProtKB-KW"/>
</dbReference>
<dbReference type="Gene3D" id="3.40.50.300">
    <property type="entry name" value="P-loop containing nucleotide triphosphate hydrolases"/>
    <property type="match status" value="1"/>
</dbReference>
<evidence type="ECO:0000256" key="4">
    <source>
        <dbReference type="ARBA" id="ARBA00022840"/>
    </source>
</evidence>
<evidence type="ECO:0000313" key="8">
    <source>
        <dbReference type="EMBL" id="LAB66822.1"/>
    </source>
</evidence>
<dbReference type="GO" id="GO:0051539">
    <property type="term" value="F:4 iron, 4 sulfur cluster binding"/>
    <property type="evidence" value="ECO:0007669"/>
    <property type="project" value="UniProtKB-KW"/>
</dbReference>
<dbReference type="InterPro" id="IPR019591">
    <property type="entry name" value="Mrp/NBP35_ATP-bd"/>
</dbReference>
<dbReference type="SUPFAM" id="SSF52540">
    <property type="entry name" value="P-loop containing nucleoside triphosphate hydrolases"/>
    <property type="match status" value="1"/>
</dbReference>
<evidence type="ECO:0000256" key="5">
    <source>
        <dbReference type="ARBA" id="ARBA00023004"/>
    </source>
</evidence>
<dbReference type="HAMAP" id="MF_02040">
    <property type="entry name" value="Mrp_NBP35"/>
    <property type="match status" value="1"/>
</dbReference>
<evidence type="ECO:0000256" key="1">
    <source>
        <dbReference type="ARBA" id="ARBA00022485"/>
    </source>
</evidence>
<dbReference type="FunFam" id="3.40.50.300:FF:001278">
    <property type="entry name" value="Iron-sulfur cluster carrier protein"/>
    <property type="match status" value="1"/>
</dbReference>